<dbReference type="OrthoDB" id="4529517at2"/>
<feature type="domain" description="DUF7373" evidence="2">
    <location>
        <begin position="47"/>
        <end position="234"/>
    </location>
</feature>
<protein>
    <submittedName>
        <fullName evidence="5">Uncharacterized protein</fullName>
    </submittedName>
</protein>
<dbReference type="Proteomes" id="UP000180166">
    <property type="component" value="Chromosome"/>
</dbReference>
<gene>
    <name evidence="4" type="ORF">NS506_07508</name>
    <name evidence="5" type="ORF">NSK11_contig00252-0001</name>
</gene>
<evidence type="ECO:0000313" key="4">
    <source>
        <dbReference type="EMBL" id="APB01528.1"/>
    </source>
</evidence>
<dbReference type="Pfam" id="PF24092">
    <property type="entry name" value="DUF7373_C"/>
    <property type="match status" value="1"/>
</dbReference>
<sequence length="393" mass="42090">MRLRFRLWSVAGMGVAVVVLCAACGSGEAAVADYGPYSIVPGDNDFDTRPSRTRGMFAESLRLADHIVFPAEIDPELTAMRGGGVSADDRGFHENALSARQRAAGRGYGVVGSFGLAAANRAENAGTPLLKYLAVSLTAFRDEKSAAAAAAEMARVDFEASPENAPVPLAAFPAALSHWRPGVASIGSLMAWQTVVIRVYAELPDPDPGRLGDFVSTVYRKQLTQLTGFDSAAVPDPAAVALDPDRLLSRMIRTGDPVADPKTFAAFGVRGYAALSPEPARKLAGLSGNGVTALAVEHNKFLYRMRDPKAARSYADWLAEDPENSEYTWMRNARDLPGARCSEATRPDPKSLQARRYRCVVARGEYVAVVYSNTDSDIRQLAAAQYAVMAGAR</sequence>
<evidence type="ECO:0000259" key="2">
    <source>
        <dbReference type="Pfam" id="PF24088"/>
    </source>
</evidence>
<evidence type="ECO:0000256" key="1">
    <source>
        <dbReference type="SAM" id="SignalP"/>
    </source>
</evidence>
<reference evidence="4 7" key="3">
    <citation type="submission" date="2016-10" db="EMBL/GenBank/DDBJ databases">
        <title>Genome sequence of Nocardia seriolae strain EM150506, isolated from Anguila japonica.</title>
        <authorList>
            <person name="Han H.-J."/>
        </authorList>
    </citation>
    <scope>NUCLEOTIDE SEQUENCE [LARGE SCALE GENOMIC DNA]</scope>
    <source>
        <strain evidence="4 7">EM150506</strain>
    </source>
</reference>
<dbReference type="Pfam" id="PF24088">
    <property type="entry name" value="DUF7373"/>
    <property type="match status" value="1"/>
</dbReference>
<organism evidence="5 6">
    <name type="scientific">Nocardia seriolae</name>
    <dbReference type="NCBI Taxonomy" id="37332"/>
    <lineage>
        <taxon>Bacteria</taxon>
        <taxon>Bacillati</taxon>
        <taxon>Actinomycetota</taxon>
        <taxon>Actinomycetes</taxon>
        <taxon>Mycobacteriales</taxon>
        <taxon>Nocardiaceae</taxon>
        <taxon>Nocardia</taxon>
    </lineage>
</organism>
<name>A0A0B8NGB1_9NOCA</name>
<feature type="signal peptide" evidence="1">
    <location>
        <begin position="1"/>
        <end position="22"/>
    </location>
</feature>
<reference evidence="6" key="1">
    <citation type="submission" date="2015-07" db="EMBL/GenBank/DDBJ databases">
        <title>Nocardia seriolae U-1 whole genome shotgun sequence.</title>
        <authorList>
            <person name="Imajoh M."/>
            <person name="Fukumoto Y."/>
            <person name="Sukeda M."/>
            <person name="Yamane J."/>
            <person name="Yamasaki K."/>
            <person name="Shimizu M."/>
            <person name="Ohnishi K."/>
            <person name="Oshima S."/>
        </authorList>
    </citation>
    <scope>NUCLEOTIDE SEQUENCE [LARGE SCALE GENOMIC DNA]</scope>
    <source>
        <strain evidence="6">U-1</strain>
    </source>
</reference>
<evidence type="ECO:0000313" key="5">
    <source>
        <dbReference type="EMBL" id="GAP33365.1"/>
    </source>
</evidence>
<reference evidence="5 6" key="2">
    <citation type="journal article" date="2016" name="Genome Announc.">
        <title>Draft Genome Sequence of Erythromycin- and Oxytetracycline-Sensitive Nocardia seriolae Strain U-1 (NBRC 110359).</title>
        <authorList>
            <person name="Imajoh M."/>
            <person name="Sukeda M."/>
            <person name="Shimizu M."/>
            <person name="Yamane J."/>
            <person name="Ohnishi K."/>
            <person name="Oshima S."/>
        </authorList>
    </citation>
    <scope>NUCLEOTIDE SEQUENCE [LARGE SCALE GENOMIC DNA]</scope>
    <source>
        <strain evidence="5 6">U-1</strain>
    </source>
</reference>
<dbReference type="AlphaFoldDB" id="A0A0B8NGB1"/>
<evidence type="ECO:0000259" key="3">
    <source>
        <dbReference type="Pfam" id="PF24092"/>
    </source>
</evidence>
<keyword evidence="6" id="KW-1185">Reference proteome</keyword>
<dbReference type="KEGG" id="nsr:NS506_07508"/>
<dbReference type="InterPro" id="IPR056463">
    <property type="entry name" value="DUF7373_C"/>
</dbReference>
<dbReference type="GeneID" id="93372553"/>
<dbReference type="InterPro" id="IPR055797">
    <property type="entry name" value="DUF7373"/>
</dbReference>
<keyword evidence="1" id="KW-0732">Signal</keyword>
<evidence type="ECO:0000313" key="6">
    <source>
        <dbReference type="Proteomes" id="UP000037179"/>
    </source>
</evidence>
<proteinExistence type="predicted"/>
<dbReference type="RefSeq" id="WP_036552529.1">
    <property type="nucleotide sequence ID" value="NZ_AP017900.1"/>
</dbReference>
<dbReference type="EMBL" id="CP017839">
    <property type="protein sequence ID" value="APB01528.1"/>
    <property type="molecule type" value="Genomic_DNA"/>
</dbReference>
<dbReference type="Proteomes" id="UP000037179">
    <property type="component" value="Unassembled WGS sequence"/>
</dbReference>
<evidence type="ECO:0000313" key="7">
    <source>
        <dbReference type="Proteomes" id="UP000180166"/>
    </source>
</evidence>
<dbReference type="EMBL" id="BBYQ01000252">
    <property type="protein sequence ID" value="GAP33365.1"/>
    <property type="molecule type" value="Genomic_DNA"/>
</dbReference>
<accession>A0A0B8NGB1</accession>
<feature type="domain" description="DUF7373" evidence="3">
    <location>
        <begin position="247"/>
        <end position="390"/>
    </location>
</feature>
<feature type="chain" id="PRO_5044541250" evidence="1">
    <location>
        <begin position="23"/>
        <end position="393"/>
    </location>
</feature>